<keyword evidence="12" id="KW-0812">Transmembrane</keyword>
<feature type="transmembrane region" description="Helical" evidence="12">
    <location>
        <begin position="1044"/>
        <end position="1063"/>
    </location>
</feature>
<feature type="transmembrane region" description="Helical" evidence="12">
    <location>
        <begin position="989"/>
        <end position="1008"/>
    </location>
</feature>
<feature type="transmembrane region" description="Helical" evidence="12">
    <location>
        <begin position="855"/>
        <end position="875"/>
    </location>
</feature>
<keyword evidence="9" id="KW-0342">GTP-binding</keyword>
<evidence type="ECO:0000256" key="5">
    <source>
        <dbReference type="ARBA" id="ARBA00022723"/>
    </source>
</evidence>
<dbReference type="InterPro" id="IPR013483">
    <property type="entry name" value="MoaA"/>
</dbReference>
<dbReference type="GO" id="GO:0006777">
    <property type="term" value="P:Mo-molybdopterin cofactor biosynthetic process"/>
    <property type="evidence" value="ECO:0007669"/>
    <property type="project" value="InterPro"/>
</dbReference>
<feature type="transmembrane region" description="Helical" evidence="12">
    <location>
        <begin position="1014"/>
        <end position="1032"/>
    </location>
</feature>
<dbReference type="PROSITE" id="PS51918">
    <property type="entry name" value="RADICAL_SAM"/>
    <property type="match status" value="1"/>
</dbReference>
<evidence type="ECO:0000256" key="11">
    <source>
        <dbReference type="ARBA" id="ARBA00048697"/>
    </source>
</evidence>
<feature type="transmembrane region" description="Helical" evidence="12">
    <location>
        <begin position="785"/>
        <end position="804"/>
    </location>
</feature>
<evidence type="ECO:0000256" key="6">
    <source>
        <dbReference type="ARBA" id="ARBA00022741"/>
    </source>
</evidence>
<keyword evidence="6" id="KW-0547">Nucleotide-binding</keyword>
<dbReference type="GO" id="GO:0051539">
    <property type="term" value="F:4 iron, 4 sulfur cluster binding"/>
    <property type="evidence" value="ECO:0007669"/>
    <property type="project" value="UniProtKB-KW"/>
</dbReference>
<dbReference type="Pfam" id="PF06463">
    <property type="entry name" value="Mob_synth_C"/>
    <property type="match status" value="1"/>
</dbReference>
<dbReference type="Pfam" id="PF04055">
    <property type="entry name" value="Radical_SAM"/>
    <property type="match status" value="1"/>
</dbReference>
<evidence type="ECO:0000256" key="7">
    <source>
        <dbReference type="ARBA" id="ARBA00023004"/>
    </source>
</evidence>
<evidence type="ECO:0000256" key="10">
    <source>
        <dbReference type="ARBA" id="ARBA00023239"/>
    </source>
</evidence>
<keyword evidence="15" id="KW-1185">Reference proteome</keyword>
<evidence type="ECO:0000259" key="13">
    <source>
        <dbReference type="PROSITE" id="PS51918"/>
    </source>
</evidence>
<dbReference type="Proteomes" id="UP000243579">
    <property type="component" value="Unassembled WGS sequence"/>
</dbReference>
<dbReference type="InterPro" id="IPR036465">
    <property type="entry name" value="vWFA_dom_sf"/>
</dbReference>
<dbReference type="SFLD" id="SFLDG01067">
    <property type="entry name" value="SPASM/twitch_domain_containing"/>
    <property type="match status" value="1"/>
</dbReference>
<dbReference type="SMART" id="SM00729">
    <property type="entry name" value="Elp3"/>
    <property type="match status" value="1"/>
</dbReference>
<dbReference type="GO" id="GO:0016567">
    <property type="term" value="P:protein ubiquitination"/>
    <property type="evidence" value="ECO:0007669"/>
    <property type="project" value="TreeGrafter"/>
</dbReference>
<dbReference type="InterPro" id="IPR013785">
    <property type="entry name" value="Aldolase_TIM"/>
</dbReference>
<evidence type="ECO:0000313" key="15">
    <source>
        <dbReference type="Proteomes" id="UP000243579"/>
    </source>
</evidence>
<dbReference type="SUPFAM" id="SSF53300">
    <property type="entry name" value="vWA-like"/>
    <property type="match status" value="4"/>
</dbReference>
<reference evidence="14 15" key="1">
    <citation type="journal article" date="2014" name="Genome Biol. Evol.">
        <title>The secreted proteins of Achlya hypogyna and Thraustotheca clavata identify the ancestral oomycete secretome and reveal gene acquisitions by horizontal gene transfer.</title>
        <authorList>
            <person name="Misner I."/>
            <person name="Blouin N."/>
            <person name="Leonard G."/>
            <person name="Richards T.A."/>
            <person name="Lane C.E."/>
        </authorList>
    </citation>
    <scope>NUCLEOTIDE SEQUENCE [LARGE SCALE GENOMIC DNA]</scope>
    <source>
        <strain evidence="14 15">ATCC 48635</strain>
    </source>
</reference>
<evidence type="ECO:0000256" key="8">
    <source>
        <dbReference type="ARBA" id="ARBA00023014"/>
    </source>
</evidence>
<evidence type="ECO:0000313" key="14">
    <source>
        <dbReference type="EMBL" id="OQR83767.1"/>
    </source>
</evidence>
<accession>A0A1V9YDJ9</accession>
<dbReference type="EC" id="4.1.99.22" evidence="2"/>
<dbReference type="GO" id="GO:0046872">
    <property type="term" value="F:metal ion binding"/>
    <property type="evidence" value="ECO:0007669"/>
    <property type="project" value="UniProtKB-KW"/>
</dbReference>
<comment type="cofactor">
    <cofactor evidence="1">
        <name>[4Fe-4S] cluster</name>
        <dbReference type="ChEBI" id="CHEBI:49883"/>
    </cofactor>
</comment>
<protein>
    <recommendedName>
        <fullName evidence="2">GTP 3',8-cyclase</fullName>
        <ecNumber evidence="2">4.1.99.22</ecNumber>
    </recommendedName>
</protein>
<dbReference type="InterPro" id="IPR007197">
    <property type="entry name" value="rSAM"/>
</dbReference>
<sequence length="1760" mass="194845">MGQLLSACCCVDDDYRLHSSTRRCKSWGGKRSFGKSLHHIDQAGLESNPYETVIRILGMALAAFDDEQLISLYGFGDAKTRDVSCFQLLPDEPPCRGFVQALDRYRVVTPTISFAGPTSFTPIIHEALRLVKKTQQYHVLVIVADGQVTCESETADTIVDASNHALSIVMIGVGDGPWDTMNTFADKLKRRRFNNFQFVEFNKVLQFNDENPEVGVAAAALVQLPGWVLSSHAPTNQTLSGRRDPISKPSRTTTKLLAVIQTLGRTLEVFDDDKLIPALGFGDVRSGGTSFFSLGVNGQPCQGFAEVLVRYNALTPALQLSGPTNFAPVIYETIRIVRQTRQYHILVIVADGQVSNEKETAEAIVAASNHPISIIMVGVGDGPWDTMNEFDDRLPQRRFDNFQFVEYAKVLQFNRRNPERVFSTASSTGAPIRRSRLRDGPSLSDFLRRQPDPSLLPVYEDNVAAMRALVTQLQEAEKEDNLVDTFGREHTYLRISLTERCNLRCQYCMPEEGVALQPQDDLLTTDEIIRLATLFARSGVTKLRLTGGEPLLRKDIGPLTQALHAIPGIASVGVTTNGIALPKHTAALAVLGTRLNISLDTLDATKFARITRRNGFTRVIAAIDGAIAASSVQVKLNCVVMRDFNLDEVVDFVRLTLSKNVDVRFIEWMPFDSNRWRDDVFVPYAEMLAAIMEAFPGRVHRLTDDAHDTSKAYALDGAMGRFGFITSMSEHFCGGCNRLRLTADGNLKVCLFGNTEVSLRDALRAGFSDDDLLLIVQAAVKRKKFALGGHGDILSVIVIIVLLWKAPVVPPRFAMALATSAPTYGTANSQRPLFVCEEGDVAGDYARSWRRSFDVVFLAVMLAYFGLLLVVTAALEPVPKVGIVMLVSLLGGVLCRWRCSVNAKGYIVTHKASAFKVNYARKLQHFAAFIVPLVFNANADGLLALAWGDFCTLLCFLVLIKPIRERSTFFMLQFNSFDRPEDRPHTLRWTVAGNIAPGMLLLLCFEWLFGDRFVYTIVFITAIGDGLAEPVGTAYGHPRRYTRSWEGSACVFLVAMVVPALQYAEFASFNQVLAAMLLLPPAMAYAEAIAPHAADTPVLITTCGLLLYGVLARAPGFNTTALPPGTTLYFELHEALDGNKTVQTHMWSPNTSRTQVKLDKCSASACPLDEFRGIFKAHEAATSSWEALCHYHPVKKIKNMHFGSDPSLDDLGAATSMILCSVLVLCTVFAMHTAYRRIHQFKRRDYTPLTFRAIPDQYETYEQLQAALRSAGLESSNLIVAIDYTKSNTWTGQNSFQGKCLHEVDPSGQTWNPYQSVIHILGRTLESFDDDKLIPAFGFGDATTGGRACFPFLPSGELCTGFDQVLARYNQITPQIALSGPTNFAPVIQEAIRIVQAQRSYHILLIIADGQVTNEKETIDAIVAASSYPISIIMVGVGDGPWDTMEKFDDHIPARRFDNFQFVEYNKTLRQNPRNPEVGFATQALMEVPEIVTMGSLFSFLEDAPAASPFEAIADKYETYEELQDALRQSGLESSNLVIAIDYTRSNEDSGKRTFNGRCLHHIDRKGIESNPYQSVIQIVGRTLETFDDDKLIPAYGFGDKTTGGDACFSLGVDGQPCHGFAEVLARYNEVTPTLQLWGPTSFAPVINETIRIVRETNQYHILVIVADGEVTDIKETSDAIVAASNYPISIVMVGVGDGPWDTMIHFDDNLPQRRFDNFQFVEYAKVLQFNKRNPAVGFATAAMIEIPEQFKAIRRLQLL</sequence>
<dbReference type="STRING" id="1202772.A0A1V9YDJ9"/>
<keyword evidence="12" id="KW-1133">Transmembrane helix</keyword>
<name>A0A1V9YDJ9_ACHHY</name>
<dbReference type="InterPro" id="IPR010505">
    <property type="entry name" value="MoaA_twitch"/>
</dbReference>
<gene>
    <name evidence="14" type="ORF">ACHHYP_14338</name>
</gene>
<evidence type="ECO:0000256" key="4">
    <source>
        <dbReference type="ARBA" id="ARBA00022691"/>
    </source>
</evidence>
<keyword evidence="12" id="KW-0472">Membrane</keyword>
<dbReference type="InterPro" id="IPR058240">
    <property type="entry name" value="rSAM_sf"/>
</dbReference>
<comment type="catalytic activity">
    <reaction evidence="11">
        <text>GTP + AH2 + S-adenosyl-L-methionine = (8S)-3',8-cyclo-7,8-dihydroguanosine 5'-triphosphate + 5'-deoxyadenosine + L-methionine + A + H(+)</text>
        <dbReference type="Rhea" id="RHEA:49576"/>
        <dbReference type="ChEBI" id="CHEBI:13193"/>
        <dbReference type="ChEBI" id="CHEBI:15378"/>
        <dbReference type="ChEBI" id="CHEBI:17319"/>
        <dbReference type="ChEBI" id="CHEBI:17499"/>
        <dbReference type="ChEBI" id="CHEBI:37565"/>
        <dbReference type="ChEBI" id="CHEBI:57844"/>
        <dbReference type="ChEBI" id="CHEBI:59789"/>
        <dbReference type="ChEBI" id="CHEBI:131766"/>
        <dbReference type="EC" id="4.1.99.22"/>
    </reaction>
</comment>
<keyword evidence="4" id="KW-0949">S-adenosyl-L-methionine</keyword>
<dbReference type="GO" id="GO:0005525">
    <property type="term" value="F:GTP binding"/>
    <property type="evidence" value="ECO:0007669"/>
    <property type="project" value="UniProtKB-KW"/>
</dbReference>
<keyword evidence="10" id="KW-0456">Lyase</keyword>
<dbReference type="InterPro" id="IPR010734">
    <property type="entry name" value="Copine_C"/>
</dbReference>
<dbReference type="InterPro" id="IPR029033">
    <property type="entry name" value="His_PPase_superfam"/>
</dbReference>
<dbReference type="SFLD" id="SFLDG01386">
    <property type="entry name" value="main_SPASM_domain-containing"/>
    <property type="match status" value="1"/>
</dbReference>
<proteinExistence type="predicted"/>
<keyword evidence="5" id="KW-0479">Metal-binding</keyword>
<feature type="domain" description="Radical SAM core" evidence="13">
    <location>
        <begin position="485"/>
        <end position="698"/>
    </location>
</feature>
<dbReference type="UniPathway" id="UPA00344"/>
<dbReference type="InterPro" id="IPR040064">
    <property type="entry name" value="MoaA-like"/>
</dbReference>
<evidence type="ECO:0000256" key="1">
    <source>
        <dbReference type="ARBA" id="ARBA00001966"/>
    </source>
</evidence>
<feature type="transmembrane region" description="Helical" evidence="12">
    <location>
        <begin position="1211"/>
        <end position="1235"/>
    </location>
</feature>
<comment type="caution">
    <text evidence="14">The sequence shown here is derived from an EMBL/GenBank/DDBJ whole genome shotgun (WGS) entry which is preliminary data.</text>
</comment>
<dbReference type="GO" id="GO:0005634">
    <property type="term" value="C:nucleus"/>
    <property type="evidence" value="ECO:0007669"/>
    <property type="project" value="TreeGrafter"/>
</dbReference>
<dbReference type="SFLD" id="SFLDG01383">
    <property type="entry name" value="cyclic_pyranopterin_phosphate"/>
    <property type="match status" value="1"/>
</dbReference>
<dbReference type="CDD" id="cd21117">
    <property type="entry name" value="Twitch_MoaA"/>
    <property type="match status" value="1"/>
</dbReference>
<dbReference type="OrthoDB" id="429626at2759"/>
<evidence type="ECO:0000256" key="9">
    <source>
        <dbReference type="ARBA" id="ARBA00023134"/>
    </source>
</evidence>
<dbReference type="GO" id="GO:0004842">
    <property type="term" value="F:ubiquitin-protein transferase activity"/>
    <property type="evidence" value="ECO:0007669"/>
    <property type="project" value="TreeGrafter"/>
</dbReference>
<dbReference type="NCBIfam" id="TIGR02666">
    <property type="entry name" value="moaA"/>
    <property type="match status" value="1"/>
</dbReference>
<dbReference type="CDD" id="cd01335">
    <property type="entry name" value="Radical_SAM"/>
    <property type="match status" value="1"/>
</dbReference>
<dbReference type="SMART" id="SM00327">
    <property type="entry name" value="VWA"/>
    <property type="match status" value="4"/>
</dbReference>
<dbReference type="InterPro" id="IPR052079">
    <property type="entry name" value="E3_ligase/Copine_domain"/>
</dbReference>
<keyword evidence="3" id="KW-0004">4Fe-4S</keyword>
<dbReference type="PROSITE" id="PS01305">
    <property type="entry name" value="MOAA_NIFB_PQQE"/>
    <property type="match status" value="1"/>
</dbReference>
<organism evidence="14 15">
    <name type="scientific">Achlya hypogyna</name>
    <name type="common">Oomycete</name>
    <name type="synonym">Protoachlya hypogyna</name>
    <dbReference type="NCBI Taxonomy" id="1202772"/>
    <lineage>
        <taxon>Eukaryota</taxon>
        <taxon>Sar</taxon>
        <taxon>Stramenopiles</taxon>
        <taxon>Oomycota</taxon>
        <taxon>Saprolegniomycetes</taxon>
        <taxon>Saprolegniales</taxon>
        <taxon>Achlyaceae</taxon>
        <taxon>Achlya</taxon>
    </lineage>
</organism>
<evidence type="ECO:0000256" key="3">
    <source>
        <dbReference type="ARBA" id="ARBA00022485"/>
    </source>
</evidence>
<evidence type="ECO:0000256" key="12">
    <source>
        <dbReference type="SAM" id="Phobius"/>
    </source>
</evidence>
<feature type="transmembrane region" description="Helical" evidence="12">
    <location>
        <begin position="941"/>
        <end position="960"/>
    </location>
</feature>
<dbReference type="InterPro" id="IPR006638">
    <property type="entry name" value="Elp3/MiaA/NifB-like_rSAM"/>
</dbReference>
<dbReference type="InterPro" id="IPR002035">
    <property type="entry name" value="VWF_A"/>
</dbReference>
<dbReference type="PANTHER" id="PTHR45751:SF11">
    <property type="entry name" value="COPINE FAMILY PROTEIN 2"/>
    <property type="match status" value="1"/>
</dbReference>
<dbReference type="SFLD" id="SFLDS00029">
    <property type="entry name" value="Radical_SAM"/>
    <property type="match status" value="1"/>
</dbReference>
<dbReference type="Pfam" id="PF07002">
    <property type="entry name" value="Copine"/>
    <property type="match status" value="4"/>
</dbReference>
<dbReference type="EMBL" id="JNBR01002081">
    <property type="protein sequence ID" value="OQR83767.1"/>
    <property type="molecule type" value="Genomic_DNA"/>
</dbReference>
<feature type="transmembrane region" description="Helical" evidence="12">
    <location>
        <begin position="1098"/>
        <end position="1116"/>
    </location>
</feature>
<dbReference type="GO" id="GO:0061798">
    <property type="term" value="F:GTP 3',8'-cyclase activity"/>
    <property type="evidence" value="ECO:0007669"/>
    <property type="project" value="UniProtKB-EC"/>
</dbReference>
<keyword evidence="8" id="KW-0411">Iron-sulfur</keyword>
<keyword evidence="7" id="KW-0408">Iron</keyword>
<evidence type="ECO:0000256" key="2">
    <source>
        <dbReference type="ARBA" id="ARBA00012167"/>
    </source>
</evidence>
<dbReference type="SUPFAM" id="SSF102114">
    <property type="entry name" value="Radical SAM enzymes"/>
    <property type="match status" value="1"/>
</dbReference>
<dbReference type="Gene3D" id="3.40.50.410">
    <property type="entry name" value="von Willebrand factor, type A domain"/>
    <property type="match status" value="1"/>
</dbReference>
<dbReference type="Gene3D" id="3.40.50.1240">
    <property type="entry name" value="Phosphoglycerate mutase-like"/>
    <property type="match status" value="1"/>
</dbReference>
<dbReference type="InterPro" id="IPR000385">
    <property type="entry name" value="MoaA_NifB_PqqE_Fe-S-bd_CS"/>
</dbReference>
<dbReference type="PANTHER" id="PTHR45751">
    <property type="entry name" value="COPINE FAMILY PROTEIN 1"/>
    <property type="match status" value="1"/>
</dbReference>
<dbReference type="Gene3D" id="3.20.20.70">
    <property type="entry name" value="Aldolase class I"/>
    <property type="match status" value="1"/>
</dbReference>